<dbReference type="STRING" id="226506.SAMN04488519_104137"/>
<organism evidence="1 2">
    <name type="scientific">Algoriphagus ornithinivorans</name>
    <dbReference type="NCBI Taxonomy" id="226506"/>
    <lineage>
        <taxon>Bacteria</taxon>
        <taxon>Pseudomonadati</taxon>
        <taxon>Bacteroidota</taxon>
        <taxon>Cytophagia</taxon>
        <taxon>Cytophagales</taxon>
        <taxon>Cyclobacteriaceae</taxon>
        <taxon>Algoriphagus</taxon>
    </lineage>
</organism>
<name>A0A1I5EZ40_9BACT</name>
<protein>
    <recommendedName>
        <fullName evidence="3">Natural product</fullName>
    </recommendedName>
</protein>
<dbReference type="EMBL" id="FOVW01000004">
    <property type="protein sequence ID" value="SFO16765.1"/>
    <property type="molecule type" value="Genomic_DNA"/>
</dbReference>
<keyword evidence="2" id="KW-1185">Reference proteome</keyword>
<sequence length="72" mass="7847">MKKLSLEMLRLSTNEVLERSQMKKITGGYGNCTYMACHCTDGGAGSWTGYYCSGTEVTNATRRYCASSGVCN</sequence>
<dbReference type="Proteomes" id="UP000199564">
    <property type="component" value="Unassembled WGS sequence"/>
</dbReference>
<reference evidence="2" key="1">
    <citation type="submission" date="2016-10" db="EMBL/GenBank/DDBJ databases">
        <authorList>
            <person name="Varghese N."/>
            <person name="Submissions S."/>
        </authorList>
    </citation>
    <scope>NUCLEOTIDE SEQUENCE [LARGE SCALE GENOMIC DNA]</scope>
    <source>
        <strain evidence="2">DSM 15282</strain>
    </source>
</reference>
<gene>
    <name evidence="1" type="ORF">SAMN04488519_104137</name>
</gene>
<dbReference type="RefSeq" id="WP_091652436.1">
    <property type="nucleotide sequence ID" value="NZ_FOVW01000004.1"/>
</dbReference>
<evidence type="ECO:0000313" key="2">
    <source>
        <dbReference type="Proteomes" id="UP000199564"/>
    </source>
</evidence>
<dbReference type="AlphaFoldDB" id="A0A1I5EZ40"/>
<evidence type="ECO:0000313" key="1">
    <source>
        <dbReference type="EMBL" id="SFO16765.1"/>
    </source>
</evidence>
<accession>A0A1I5EZ40</accession>
<evidence type="ECO:0008006" key="3">
    <source>
        <dbReference type="Google" id="ProtNLM"/>
    </source>
</evidence>
<proteinExistence type="predicted"/>